<dbReference type="OrthoDB" id="444255at2759"/>
<dbReference type="GO" id="GO:0016020">
    <property type="term" value="C:membrane"/>
    <property type="evidence" value="ECO:0007669"/>
    <property type="project" value="UniProtKB-SubCell"/>
</dbReference>
<protein>
    <recommendedName>
        <fullName evidence="5">W02B3.4-like N-terminal domain-containing protein</fullName>
    </recommendedName>
</protein>
<dbReference type="InterPro" id="IPR057641">
    <property type="entry name" value="W02B3_4_N"/>
</dbReference>
<name>A0A9P1IF69_9PELO</name>
<reference evidence="6" key="1">
    <citation type="submission" date="2022-11" db="EMBL/GenBank/DDBJ databases">
        <authorList>
            <person name="Kikuchi T."/>
        </authorList>
    </citation>
    <scope>NUCLEOTIDE SEQUENCE</scope>
    <source>
        <strain evidence="6">PS1010</strain>
    </source>
</reference>
<comment type="subcellular location">
    <subcellularLocation>
        <location evidence="1">Membrane</location>
        <topology evidence="1">Single-pass membrane protein</topology>
    </subcellularLocation>
</comment>
<gene>
    <name evidence="6" type="ORF">CAMP_LOCUS6370</name>
</gene>
<keyword evidence="7" id="KW-1185">Reference proteome</keyword>
<evidence type="ECO:0000256" key="3">
    <source>
        <dbReference type="ARBA" id="ARBA00022989"/>
    </source>
</evidence>
<proteinExistence type="predicted"/>
<dbReference type="AlphaFoldDB" id="A0A9P1IF69"/>
<dbReference type="Pfam" id="PF24413">
    <property type="entry name" value="W02B3_4_N"/>
    <property type="match status" value="1"/>
</dbReference>
<evidence type="ECO:0000313" key="7">
    <source>
        <dbReference type="Proteomes" id="UP001152747"/>
    </source>
</evidence>
<evidence type="ECO:0000256" key="4">
    <source>
        <dbReference type="ARBA" id="ARBA00023136"/>
    </source>
</evidence>
<dbReference type="PANTHER" id="PTHR15407">
    <property type="entry name" value="FUKUTIN-RELATED"/>
    <property type="match status" value="1"/>
</dbReference>
<keyword evidence="2" id="KW-0812">Transmembrane</keyword>
<evidence type="ECO:0000313" key="6">
    <source>
        <dbReference type="EMBL" id="CAI5443733.1"/>
    </source>
</evidence>
<evidence type="ECO:0000256" key="2">
    <source>
        <dbReference type="ARBA" id="ARBA00022692"/>
    </source>
</evidence>
<evidence type="ECO:0000256" key="1">
    <source>
        <dbReference type="ARBA" id="ARBA00004167"/>
    </source>
</evidence>
<keyword evidence="3" id="KW-1133">Transmembrane helix</keyword>
<keyword evidence="4" id="KW-0472">Membrane</keyword>
<accession>A0A9P1IF69</accession>
<dbReference type="InterPro" id="IPR009644">
    <property type="entry name" value="FKTN/MNN4/W02B3.4-1"/>
</dbReference>
<dbReference type="Proteomes" id="UP001152747">
    <property type="component" value="Unassembled WGS sequence"/>
</dbReference>
<comment type="caution">
    <text evidence="6">The sequence shown here is derived from an EMBL/GenBank/DDBJ whole genome shotgun (WGS) entry which is preliminary data.</text>
</comment>
<sequence>MQIPKKSQIFAHRYSNVNREKYEKCLKHFQKNVDIPILILDRKYLQKLQNEKCEKVRKIEIAVELKYSKNRKILQDSRFKIIFFENSTTKDFLTLKTEPSKIIPKNFEVYHFGNLMVPKDIPMFLGFLRRSKFLECRNMQISREDQERYLDAQKSVDILAELRDLLLEFGMFSFLNGGTFLGWYRECNIIPHTTDMDISIFIEDLNPKIIDYFNSRDSKLILATKYGRINDSLEFSVYPTSGYQVKTDIFFMYSDFENGTNMNWIGGMSPKGEKIRFYYPNYDPWCAAELLGHIFWVTCTPEYHVKLEYGENWFKDHHSSEYRWKSSGNNAKNVGKWKSDEMKDVRYMFYKAGIIDSNGKFEDYRRKGQNDLENLEDFGLVFSMMFFV</sequence>
<evidence type="ECO:0000259" key="5">
    <source>
        <dbReference type="Pfam" id="PF24413"/>
    </source>
</evidence>
<dbReference type="EMBL" id="CANHGI010000002">
    <property type="protein sequence ID" value="CAI5443733.1"/>
    <property type="molecule type" value="Genomic_DNA"/>
</dbReference>
<dbReference type="PANTHER" id="PTHR15407:SF28">
    <property type="entry name" value="RIBITOL-5-PHOSPHATE TRANSFERASE FKTN"/>
    <property type="match status" value="1"/>
</dbReference>
<feature type="domain" description="W02B3.4-like N-terminal" evidence="5">
    <location>
        <begin position="26"/>
        <end position="135"/>
    </location>
</feature>
<organism evidence="6 7">
    <name type="scientific">Caenorhabditis angaria</name>
    <dbReference type="NCBI Taxonomy" id="860376"/>
    <lineage>
        <taxon>Eukaryota</taxon>
        <taxon>Metazoa</taxon>
        <taxon>Ecdysozoa</taxon>
        <taxon>Nematoda</taxon>
        <taxon>Chromadorea</taxon>
        <taxon>Rhabditida</taxon>
        <taxon>Rhabditina</taxon>
        <taxon>Rhabditomorpha</taxon>
        <taxon>Rhabditoidea</taxon>
        <taxon>Rhabditidae</taxon>
        <taxon>Peloderinae</taxon>
        <taxon>Caenorhabditis</taxon>
    </lineage>
</organism>